<feature type="domain" description="Retrotransposon gag" evidence="2">
    <location>
        <begin position="106"/>
        <end position="195"/>
    </location>
</feature>
<feature type="compositionally biased region" description="Low complexity" evidence="1">
    <location>
        <begin position="245"/>
        <end position="271"/>
    </location>
</feature>
<dbReference type="InterPro" id="IPR005162">
    <property type="entry name" value="Retrotrans_gag_dom"/>
</dbReference>
<protein>
    <recommendedName>
        <fullName evidence="2">Retrotransposon gag domain-containing protein</fullName>
    </recommendedName>
</protein>
<evidence type="ECO:0000313" key="4">
    <source>
        <dbReference type="Proteomes" id="UP000242715"/>
    </source>
</evidence>
<accession>A0A2Z6N1J1</accession>
<dbReference type="Proteomes" id="UP000242715">
    <property type="component" value="Unassembled WGS sequence"/>
</dbReference>
<feature type="compositionally biased region" description="Polar residues" evidence="1">
    <location>
        <begin position="222"/>
        <end position="244"/>
    </location>
</feature>
<evidence type="ECO:0000256" key="1">
    <source>
        <dbReference type="SAM" id="MobiDB-lite"/>
    </source>
</evidence>
<dbReference type="EMBL" id="DF973689">
    <property type="protein sequence ID" value="GAU37816.1"/>
    <property type="molecule type" value="Genomic_DNA"/>
</dbReference>
<feature type="compositionally biased region" description="Polar residues" evidence="1">
    <location>
        <begin position="42"/>
        <end position="53"/>
    </location>
</feature>
<dbReference type="AlphaFoldDB" id="A0A2Z6N1J1"/>
<organism evidence="3 4">
    <name type="scientific">Trifolium subterraneum</name>
    <name type="common">Subterranean clover</name>
    <dbReference type="NCBI Taxonomy" id="3900"/>
    <lineage>
        <taxon>Eukaryota</taxon>
        <taxon>Viridiplantae</taxon>
        <taxon>Streptophyta</taxon>
        <taxon>Embryophyta</taxon>
        <taxon>Tracheophyta</taxon>
        <taxon>Spermatophyta</taxon>
        <taxon>Magnoliopsida</taxon>
        <taxon>eudicotyledons</taxon>
        <taxon>Gunneridae</taxon>
        <taxon>Pentapetalae</taxon>
        <taxon>rosids</taxon>
        <taxon>fabids</taxon>
        <taxon>Fabales</taxon>
        <taxon>Fabaceae</taxon>
        <taxon>Papilionoideae</taxon>
        <taxon>50 kb inversion clade</taxon>
        <taxon>NPAAA clade</taxon>
        <taxon>Hologalegina</taxon>
        <taxon>IRL clade</taxon>
        <taxon>Trifolieae</taxon>
        <taxon>Trifolium</taxon>
    </lineage>
</organism>
<feature type="region of interest" description="Disordered" evidence="1">
    <location>
        <begin position="38"/>
        <end position="61"/>
    </location>
</feature>
<reference evidence="4" key="1">
    <citation type="journal article" date="2017" name="Front. Plant Sci.">
        <title>Climate Clever Clovers: New Paradigm to Reduce the Environmental Footprint of Ruminants by Breeding Low Methanogenic Forages Utilizing Haplotype Variation.</title>
        <authorList>
            <person name="Kaur P."/>
            <person name="Appels R."/>
            <person name="Bayer P.E."/>
            <person name="Keeble-Gagnere G."/>
            <person name="Wang J."/>
            <person name="Hirakawa H."/>
            <person name="Shirasawa K."/>
            <person name="Vercoe P."/>
            <person name="Stefanova K."/>
            <person name="Durmic Z."/>
            <person name="Nichols P."/>
            <person name="Revell C."/>
            <person name="Isobe S.N."/>
            <person name="Edwards D."/>
            <person name="Erskine W."/>
        </authorList>
    </citation>
    <scope>NUCLEOTIDE SEQUENCE [LARGE SCALE GENOMIC DNA]</scope>
    <source>
        <strain evidence="4">cv. Daliak</strain>
    </source>
</reference>
<sequence>MDASPSRSLEELERRFEDRVNKMQLQRTADMDELRTLIHPPSENSSQDPNSRHGSGGVRNGTQNVYATRISKVEFPRFDGKNVRDWLYKCDQFFLLDETPAASRVRLASIHLDGLALQWHLNYMRQKFDIYPSWQQYITDVTTRFGDAYEDPLSYLLEIKHSGKIQEYIDRFELALTQVNLIPEHSLSIFLAGLEHNTQIHVRMFNPTSIAHATNLAKLHESSQPSTPRNTSRFSPFPKSQNFASKSVSTTNSSPSDTPSTTPNSTPKTTPLRPNRTYSAIEMADRRAKGLFYRGT</sequence>
<dbReference type="OrthoDB" id="1434596at2759"/>
<feature type="region of interest" description="Disordered" evidence="1">
    <location>
        <begin position="219"/>
        <end position="278"/>
    </location>
</feature>
<evidence type="ECO:0000259" key="2">
    <source>
        <dbReference type="Pfam" id="PF03732"/>
    </source>
</evidence>
<keyword evidence="4" id="KW-1185">Reference proteome</keyword>
<name>A0A2Z6N1J1_TRISU</name>
<proteinExistence type="predicted"/>
<gene>
    <name evidence="3" type="ORF">TSUD_276340</name>
</gene>
<evidence type="ECO:0000313" key="3">
    <source>
        <dbReference type="EMBL" id="GAU37816.1"/>
    </source>
</evidence>
<dbReference type="Pfam" id="PF03732">
    <property type="entry name" value="Retrotrans_gag"/>
    <property type="match status" value="1"/>
</dbReference>